<feature type="signal peptide" evidence="3">
    <location>
        <begin position="1"/>
        <end position="19"/>
    </location>
</feature>
<dbReference type="EMBL" id="KN840511">
    <property type="protein sequence ID" value="KIP06772.1"/>
    <property type="molecule type" value="Genomic_DNA"/>
</dbReference>
<evidence type="ECO:0000256" key="3">
    <source>
        <dbReference type="SAM" id="SignalP"/>
    </source>
</evidence>
<dbReference type="InterPro" id="IPR036908">
    <property type="entry name" value="RlpA-like_sf"/>
</dbReference>
<evidence type="ECO:0000313" key="4">
    <source>
        <dbReference type="EMBL" id="KIP06772.1"/>
    </source>
</evidence>
<organism evidence="4 5">
    <name type="scientific">Phlebiopsis gigantea (strain 11061_1 CR5-6)</name>
    <name type="common">White-rot fungus</name>
    <name type="synonym">Peniophora gigantea</name>
    <dbReference type="NCBI Taxonomy" id="745531"/>
    <lineage>
        <taxon>Eukaryota</taxon>
        <taxon>Fungi</taxon>
        <taxon>Dikarya</taxon>
        <taxon>Basidiomycota</taxon>
        <taxon>Agaricomycotina</taxon>
        <taxon>Agaricomycetes</taxon>
        <taxon>Polyporales</taxon>
        <taxon>Phanerochaetaceae</taxon>
        <taxon>Phlebiopsis</taxon>
    </lineage>
</organism>
<evidence type="ECO:0000256" key="2">
    <source>
        <dbReference type="SAM" id="MobiDB-lite"/>
    </source>
</evidence>
<dbReference type="HOGENOM" id="CLU_047639_0_0_1"/>
<keyword evidence="5" id="KW-1185">Reference proteome</keyword>
<dbReference type="Gene3D" id="2.40.40.10">
    <property type="entry name" value="RlpA-like domain"/>
    <property type="match status" value="1"/>
</dbReference>
<feature type="compositionally biased region" description="Low complexity" evidence="2">
    <location>
        <begin position="146"/>
        <end position="232"/>
    </location>
</feature>
<dbReference type="SUPFAM" id="SSF50685">
    <property type="entry name" value="Barwin-like endoglucanases"/>
    <property type="match status" value="1"/>
</dbReference>
<dbReference type="PANTHER" id="PTHR31836:SF28">
    <property type="entry name" value="SRCR DOMAIN-CONTAINING PROTEIN-RELATED"/>
    <property type="match status" value="1"/>
</dbReference>
<accession>A0A0C3S7H2</accession>
<protein>
    <recommendedName>
        <fullName evidence="6">Expansin-like EG45 domain-containing protein</fullName>
    </recommendedName>
</protein>
<proteinExistence type="predicted"/>
<feature type="chain" id="PRO_5002169870" description="Expansin-like EG45 domain-containing protein" evidence="3">
    <location>
        <begin position="20"/>
        <end position="256"/>
    </location>
</feature>
<keyword evidence="1 3" id="KW-0732">Signal</keyword>
<evidence type="ECO:0000313" key="5">
    <source>
        <dbReference type="Proteomes" id="UP000053257"/>
    </source>
</evidence>
<sequence length="256" mass="26393">MLAFASMFVASLAVSIVAAGPHGMARRHHVVPNGLEVAQNNTVFKRQDNARLTMYYQTGNAGACGEYNKDSDFIVALNYQQYESGDWCGKMIEISVNGKTAQAQIVDECPGDCPWGAVDCSPALASYLGFYDGQAYGSWNLVGSNPTTTSSAPPKTTSTHTTPKSTSTSSPPPTTTSTKPHTTSHSTSPTTSSSPNSIPSSSSSSSSAALSSESTAPASSPAASATPVPTSTGNIDLLSTNLVDMALLVAAALQAE</sequence>
<reference evidence="4 5" key="1">
    <citation type="journal article" date="2014" name="PLoS Genet.">
        <title>Analysis of the Phlebiopsis gigantea genome, transcriptome and secretome provides insight into its pioneer colonization strategies of wood.</title>
        <authorList>
            <person name="Hori C."/>
            <person name="Ishida T."/>
            <person name="Igarashi K."/>
            <person name="Samejima M."/>
            <person name="Suzuki H."/>
            <person name="Master E."/>
            <person name="Ferreira P."/>
            <person name="Ruiz-Duenas F.J."/>
            <person name="Held B."/>
            <person name="Canessa P."/>
            <person name="Larrondo L.F."/>
            <person name="Schmoll M."/>
            <person name="Druzhinina I.S."/>
            <person name="Kubicek C.P."/>
            <person name="Gaskell J.A."/>
            <person name="Kersten P."/>
            <person name="St John F."/>
            <person name="Glasner J."/>
            <person name="Sabat G."/>
            <person name="Splinter BonDurant S."/>
            <person name="Syed K."/>
            <person name="Yadav J."/>
            <person name="Mgbeahuruike A.C."/>
            <person name="Kovalchuk A."/>
            <person name="Asiegbu F.O."/>
            <person name="Lackner G."/>
            <person name="Hoffmeister D."/>
            <person name="Rencoret J."/>
            <person name="Gutierrez A."/>
            <person name="Sun H."/>
            <person name="Lindquist E."/>
            <person name="Barry K."/>
            <person name="Riley R."/>
            <person name="Grigoriev I.V."/>
            <person name="Henrissat B."/>
            <person name="Kues U."/>
            <person name="Berka R.M."/>
            <person name="Martinez A.T."/>
            <person name="Covert S.F."/>
            <person name="Blanchette R.A."/>
            <person name="Cullen D."/>
        </authorList>
    </citation>
    <scope>NUCLEOTIDE SEQUENCE [LARGE SCALE GENOMIC DNA]</scope>
    <source>
        <strain evidence="4 5">11061_1 CR5-6</strain>
    </source>
</reference>
<dbReference type="CDD" id="cd22191">
    <property type="entry name" value="DPBB_RlpA_EXP_N-like"/>
    <property type="match status" value="1"/>
</dbReference>
<feature type="region of interest" description="Disordered" evidence="2">
    <location>
        <begin position="146"/>
        <end position="234"/>
    </location>
</feature>
<dbReference type="AlphaFoldDB" id="A0A0C3S7H2"/>
<gene>
    <name evidence="4" type="ORF">PHLGIDRAFT_30354</name>
</gene>
<dbReference type="InterPro" id="IPR051477">
    <property type="entry name" value="Expansin_CellWall"/>
</dbReference>
<dbReference type="OrthoDB" id="623670at2759"/>
<evidence type="ECO:0008006" key="6">
    <source>
        <dbReference type="Google" id="ProtNLM"/>
    </source>
</evidence>
<dbReference type="PANTHER" id="PTHR31836">
    <property type="match status" value="1"/>
</dbReference>
<dbReference type="Proteomes" id="UP000053257">
    <property type="component" value="Unassembled WGS sequence"/>
</dbReference>
<name>A0A0C3S7H2_PHLG1</name>
<evidence type="ECO:0000256" key="1">
    <source>
        <dbReference type="ARBA" id="ARBA00022729"/>
    </source>
</evidence>